<dbReference type="EMBL" id="CADCTR010000414">
    <property type="protein sequence ID" value="CAA9238773.1"/>
    <property type="molecule type" value="Genomic_DNA"/>
</dbReference>
<dbReference type="PANTHER" id="PTHR36109:SF2">
    <property type="entry name" value="MEMBRANE PROTEIN"/>
    <property type="match status" value="1"/>
</dbReference>
<dbReference type="InterPro" id="IPR052948">
    <property type="entry name" value="Low_temp-induced_all0457"/>
</dbReference>
<evidence type="ECO:0008006" key="3">
    <source>
        <dbReference type="Google" id="ProtNLM"/>
    </source>
</evidence>
<feature type="compositionally biased region" description="Basic and acidic residues" evidence="1">
    <location>
        <begin position="201"/>
        <end position="222"/>
    </location>
</feature>
<gene>
    <name evidence="2" type="ORF">AVDCRST_MAG93-1230</name>
</gene>
<sequence>MNIEDKTMKQSIASAVFDSRTEAERAVSQLRSAGVSDSDISIVAQQDGKNTSTDGAGEKTGDFVSKAALGAGAGALLGIAALAIPGVGPLVAAGAIAESAIGGAALTGTALGAAAGGLTSLLTKHGISDEDARYYEDSINRGGVFVSVDSSASVERERVSEILHHAGGHSSGRPSGNIAGAMGRHDDPNRGAIDRLSNAIDGHDDPNRGPIDRAENAIDRKL</sequence>
<dbReference type="AlphaFoldDB" id="A0A6J4I300"/>
<feature type="compositionally biased region" description="Basic and acidic residues" evidence="1">
    <location>
        <begin position="183"/>
        <end position="193"/>
    </location>
</feature>
<feature type="region of interest" description="Disordered" evidence="1">
    <location>
        <begin position="163"/>
        <end position="222"/>
    </location>
</feature>
<organism evidence="2">
    <name type="scientific">uncultured Chloroflexia bacterium</name>
    <dbReference type="NCBI Taxonomy" id="1672391"/>
    <lineage>
        <taxon>Bacteria</taxon>
        <taxon>Bacillati</taxon>
        <taxon>Chloroflexota</taxon>
        <taxon>Chloroflexia</taxon>
        <taxon>environmental samples</taxon>
    </lineage>
</organism>
<protein>
    <recommendedName>
        <fullName evidence="3">General stress protein 17M-like domain-containing protein</fullName>
    </recommendedName>
</protein>
<dbReference type="PANTHER" id="PTHR36109">
    <property type="entry name" value="MEMBRANE PROTEIN-RELATED"/>
    <property type="match status" value="1"/>
</dbReference>
<reference evidence="2" key="1">
    <citation type="submission" date="2020-02" db="EMBL/GenBank/DDBJ databases">
        <authorList>
            <person name="Meier V. D."/>
        </authorList>
    </citation>
    <scope>NUCLEOTIDE SEQUENCE</scope>
    <source>
        <strain evidence="2">AVDCRST_MAG93</strain>
    </source>
</reference>
<name>A0A6J4I300_9CHLR</name>
<evidence type="ECO:0000256" key="1">
    <source>
        <dbReference type="SAM" id="MobiDB-lite"/>
    </source>
</evidence>
<accession>A0A6J4I300</accession>
<proteinExistence type="predicted"/>
<evidence type="ECO:0000313" key="2">
    <source>
        <dbReference type="EMBL" id="CAA9238773.1"/>
    </source>
</evidence>